<comment type="caution">
    <text evidence="1">The sequence shown here is derived from an EMBL/GenBank/DDBJ whole genome shotgun (WGS) entry which is preliminary data.</text>
</comment>
<accession>A0ACB9J085</accession>
<dbReference type="EMBL" id="CM042023">
    <property type="protein sequence ID" value="KAI3813161.1"/>
    <property type="molecule type" value="Genomic_DNA"/>
</dbReference>
<reference evidence="1 2" key="2">
    <citation type="journal article" date="2022" name="Mol. Ecol. Resour.">
        <title>The genomes of chicory, endive, great burdock and yacon provide insights into Asteraceae paleo-polyploidization history and plant inulin production.</title>
        <authorList>
            <person name="Fan W."/>
            <person name="Wang S."/>
            <person name="Wang H."/>
            <person name="Wang A."/>
            <person name="Jiang F."/>
            <person name="Liu H."/>
            <person name="Zhao H."/>
            <person name="Xu D."/>
            <person name="Zhang Y."/>
        </authorList>
    </citation>
    <scope>NUCLEOTIDE SEQUENCE [LARGE SCALE GENOMIC DNA]</scope>
    <source>
        <strain evidence="2">cv. Yunnan</strain>
        <tissue evidence="1">Leaves</tissue>
    </source>
</reference>
<protein>
    <submittedName>
        <fullName evidence="1">Uncharacterized protein</fullName>
    </submittedName>
</protein>
<gene>
    <name evidence="1" type="ORF">L1987_17878</name>
</gene>
<sequence>MENVQTSFAFKSNMKIENKVTLNSVMCNFNAVCSFCSIDLKEAVTSVMFAAHRCSAIPELVDAKKNFTAKYGKGFHSRAIELHLD</sequence>
<reference evidence="2" key="1">
    <citation type="journal article" date="2022" name="Mol. Ecol. Resour.">
        <title>The genomes of chicory, endive, great burdock and yacon provide insights into Asteraceae palaeo-polyploidization history and plant inulin production.</title>
        <authorList>
            <person name="Fan W."/>
            <person name="Wang S."/>
            <person name="Wang H."/>
            <person name="Wang A."/>
            <person name="Jiang F."/>
            <person name="Liu H."/>
            <person name="Zhao H."/>
            <person name="Xu D."/>
            <person name="Zhang Y."/>
        </authorList>
    </citation>
    <scope>NUCLEOTIDE SEQUENCE [LARGE SCALE GENOMIC DNA]</scope>
    <source>
        <strain evidence="2">cv. Yunnan</strain>
    </source>
</reference>
<dbReference type="Proteomes" id="UP001056120">
    <property type="component" value="Linkage Group LG06"/>
</dbReference>
<proteinExistence type="predicted"/>
<evidence type="ECO:0000313" key="1">
    <source>
        <dbReference type="EMBL" id="KAI3813161.1"/>
    </source>
</evidence>
<keyword evidence="2" id="KW-1185">Reference proteome</keyword>
<organism evidence="1 2">
    <name type="scientific">Smallanthus sonchifolius</name>
    <dbReference type="NCBI Taxonomy" id="185202"/>
    <lineage>
        <taxon>Eukaryota</taxon>
        <taxon>Viridiplantae</taxon>
        <taxon>Streptophyta</taxon>
        <taxon>Embryophyta</taxon>
        <taxon>Tracheophyta</taxon>
        <taxon>Spermatophyta</taxon>
        <taxon>Magnoliopsida</taxon>
        <taxon>eudicotyledons</taxon>
        <taxon>Gunneridae</taxon>
        <taxon>Pentapetalae</taxon>
        <taxon>asterids</taxon>
        <taxon>campanulids</taxon>
        <taxon>Asterales</taxon>
        <taxon>Asteraceae</taxon>
        <taxon>Asteroideae</taxon>
        <taxon>Heliantheae alliance</taxon>
        <taxon>Millerieae</taxon>
        <taxon>Smallanthus</taxon>
    </lineage>
</organism>
<name>A0ACB9J085_9ASTR</name>
<evidence type="ECO:0000313" key="2">
    <source>
        <dbReference type="Proteomes" id="UP001056120"/>
    </source>
</evidence>